<evidence type="ECO:0000313" key="4">
    <source>
        <dbReference type="EMBL" id="WGW04755.1"/>
    </source>
</evidence>
<dbReference type="InterPro" id="IPR050490">
    <property type="entry name" value="Bact_solute-bd_prot1"/>
</dbReference>
<dbReference type="SUPFAM" id="SSF53850">
    <property type="entry name" value="Periplasmic binding protein-like II"/>
    <property type="match status" value="1"/>
</dbReference>
<keyword evidence="5" id="KW-1185">Reference proteome</keyword>
<keyword evidence="3" id="KW-0732">Signal</keyword>
<comment type="similarity">
    <text evidence="2">Belongs to the bacterial solute-binding protein 1 family.</text>
</comment>
<dbReference type="Gene3D" id="3.40.190.10">
    <property type="entry name" value="Periplasmic binding protein-like II"/>
    <property type="match status" value="2"/>
</dbReference>
<dbReference type="PANTHER" id="PTHR43649">
    <property type="entry name" value="ARABINOSE-BINDING PROTEIN-RELATED"/>
    <property type="match status" value="1"/>
</dbReference>
<dbReference type="Pfam" id="PF01547">
    <property type="entry name" value="SBP_bac_1"/>
    <property type="match status" value="1"/>
</dbReference>
<evidence type="ECO:0000256" key="1">
    <source>
        <dbReference type="ARBA" id="ARBA00004418"/>
    </source>
</evidence>
<reference evidence="4 5" key="1">
    <citation type="submission" date="2023-05" db="EMBL/GenBank/DDBJ databases">
        <title>YMD87, complete Genome.</title>
        <authorList>
            <person name="Zhang J."/>
            <person name="Xu X."/>
        </authorList>
    </citation>
    <scope>NUCLEOTIDE SEQUENCE [LARGE SCALE GENOMIC DNA]</scope>
    <source>
        <strain evidence="4 5">YMD87</strain>
    </source>
</reference>
<dbReference type="CDD" id="cd13585">
    <property type="entry name" value="PBP2_TMBP_like"/>
    <property type="match status" value="1"/>
</dbReference>
<dbReference type="PANTHER" id="PTHR43649:SF12">
    <property type="entry name" value="DIACETYLCHITOBIOSE BINDING PROTEIN DASA"/>
    <property type="match status" value="1"/>
</dbReference>
<sequence>MTKSIRALLGATALTATAFAASAETLTIATVNNGDMIRMQGLTADFTAKTGHEVEWVTLEENVLRQRVTTDISTKGGAFDIMTIGMYETPIWGANGWLVALDDLSEEYDAADILPAMAGGLSHDGTLYAAPFYGESSMIMYRTDLMEKAGLEMPEAPTWTFIREAAAAMTDRDADINGICLRGKAGWGEGGAFITAMSNSFGARWFDMDWNAQFDTEAWANTLNFYKGMMDESGPAGYATNGFNENLSLFQQGKCGMWIDATVAASFVTNPNDSTVADSVGFALAPDNGLGKRSNWLWAWALAIPAGSQKADAAKQFVEWATSKDYIELVAANEGWANVPPGARTSLYENPNYMEVPFAKMTLQSILSADPNNSTVEESPYVGVQFAAIPEFAGIATDVSQEFSAAYAGQQTIEEALEKAQAITNDAMEAAGYR</sequence>
<proteinExistence type="inferred from homology"/>
<dbReference type="EMBL" id="CP124616">
    <property type="protein sequence ID" value="WGW04755.1"/>
    <property type="molecule type" value="Genomic_DNA"/>
</dbReference>
<dbReference type="RefSeq" id="WP_282301391.1">
    <property type="nucleotide sequence ID" value="NZ_CP124616.1"/>
</dbReference>
<comment type="subcellular location">
    <subcellularLocation>
        <location evidence="1">Periplasm</location>
    </subcellularLocation>
</comment>
<evidence type="ECO:0000256" key="2">
    <source>
        <dbReference type="ARBA" id="ARBA00008520"/>
    </source>
</evidence>
<evidence type="ECO:0000256" key="3">
    <source>
        <dbReference type="SAM" id="SignalP"/>
    </source>
</evidence>
<feature type="signal peptide" evidence="3">
    <location>
        <begin position="1"/>
        <end position="23"/>
    </location>
</feature>
<dbReference type="InterPro" id="IPR006059">
    <property type="entry name" value="SBP"/>
</dbReference>
<gene>
    <name evidence="4" type="ORF">QF118_04170</name>
</gene>
<dbReference type="Proteomes" id="UP001241605">
    <property type="component" value="Chromosome"/>
</dbReference>
<organism evidence="4 5">
    <name type="scientific">Tropicibacter oceani</name>
    <dbReference type="NCBI Taxonomy" id="3058420"/>
    <lineage>
        <taxon>Bacteria</taxon>
        <taxon>Pseudomonadati</taxon>
        <taxon>Pseudomonadota</taxon>
        <taxon>Alphaproteobacteria</taxon>
        <taxon>Rhodobacterales</taxon>
        <taxon>Roseobacteraceae</taxon>
        <taxon>Tropicibacter</taxon>
    </lineage>
</organism>
<name>A0ABY8QJG7_9RHOB</name>
<accession>A0ABY8QJG7</accession>
<protein>
    <submittedName>
        <fullName evidence="4">Sugar ABC transporter substrate-binding protein</fullName>
    </submittedName>
</protein>
<evidence type="ECO:0000313" key="5">
    <source>
        <dbReference type="Proteomes" id="UP001241605"/>
    </source>
</evidence>
<feature type="chain" id="PRO_5047549309" evidence="3">
    <location>
        <begin position="24"/>
        <end position="434"/>
    </location>
</feature>